<reference evidence="4 5" key="1">
    <citation type="submission" date="2024-12" db="EMBL/GenBank/DDBJ databases">
        <title>The unique morphological basis and parallel evolutionary history of personate flowers in Penstemon.</title>
        <authorList>
            <person name="Depatie T.H."/>
            <person name="Wessinger C.A."/>
        </authorList>
    </citation>
    <scope>NUCLEOTIDE SEQUENCE [LARGE SCALE GENOMIC DNA]</scope>
    <source>
        <strain evidence="4">WTNN_2</strain>
        <tissue evidence="4">Leaf</tissue>
    </source>
</reference>
<dbReference type="InterPro" id="IPR051019">
    <property type="entry name" value="VLCFA-Steroid_DH"/>
</dbReference>
<dbReference type="Gene3D" id="3.40.50.720">
    <property type="entry name" value="NAD(P)-binding Rossmann-like Domain"/>
    <property type="match status" value="1"/>
</dbReference>
<evidence type="ECO:0000313" key="4">
    <source>
        <dbReference type="EMBL" id="KAL3819319.1"/>
    </source>
</evidence>
<dbReference type="GO" id="GO:0016491">
    <property type="term" value="F:oxidoreductase activity"/>
    <property type="evidence" value="ECO:0007669"/>
    <property type="project" value="UniProtKB-KW"/>
</dbReference>
<dbReference type="PRINTS" id="PR00081">
    <property type="entry name" value="GDHRDH"/>
</dbReference>
<accession>A0ABD3S494</accession>
<comment type="caution">
    <text evidence="4">The sequence shown here is derived from an EMBL/GenBank/DDBJ whole genome shotgun (WGS) entry which is preliminary data.</text>
</comment>
<dbReference type="PIRSF" id="PIRSF000126">
    <property type="entry name" value="11-beta-HSD1"/>
    <property type="match status" value="1"/>
</dbReference>
<dbReference type="EMBL" id="JBJXBP010000007">
    <property type="protein sequence ID" value="KAL3819319.1"/>
    <property type="molecule type" value="Genomic_DNA"/>
</dbReference>
<dbReference type="PANTHER" id="PTHR43899">
    <property type="entry name" value="RH59310P"/>
    <property type="match status" value="1"/>
</dbReference>
<evidence type="ECO:0000256" key="2">
    <source>
        <dbReference type="ARBA" id="ARBA00023002"/>
    </source>
</evidence>
<comment type="similarity">
    <text evidence="3">Belongs to the short-chain dehydrogenases/reductases (SDR) family.</text>
</comment>
<organism evidence="4 5">
    <name type="scientific">Penstemon smallii</name>
    <dbReference type="NCBI Taxonomy" id="265156"/>
    <lineage>
        <taxon>Eukaryota</taxon>
        <taxon>Viridiplantae</taxon>
        <taxon>Streptophyta</taxon>
        <taxon>Embryophyta</taxon>
        <taxon>Tracheophyta</taxon>
        <taxon>Spermatophyta</taxon>
        <taxon>Magnoliopsida</taxon>
        <taxon>eudicotyledons</taxon>
        <taxon>Gunneridae</taxon>
        <taxon>Pentapetalae</taxon>
        <taxon>asterids</taxon>
        <taxon>lamiids</taxon>
        <taxon>Lamiales</taxon>
        <taxon>Plantaginaceae</taxon>
        <taxon>Cheloneae</taxon>
        <taxon>Penstemon</taxon>
    </lineage>
</organism>
<keyword evidence="2" id="KW-0560">Oxidoreductase</keyword>
<proteinExistence type="inferred from homology"/>
<evidence type="ECO:0000256" key="1">
    <source>
        <dbReference type="ARBA" id="ARBA00022857"/>
    </source>
</evidence>
<dbReference type="FunFam" id="3.40.50.720:FF:000137">
    <property type="entry name" value="Hydroxysteroid (17-beta) dehydrogenase 3"/>
    <property type="match status" value="1"/>
</dbReference>
<sequence>MISTYLNHLKITQPLWIILLSSLGFLFISKKSILFIKWIFNTFSRKPKDLKSYGSWALVTGSTDGIGKAFAFKLAEMGLNLVLVSRNKAKLEQVSTEILVKCPKIEIRLFELDFSGDVVSGVQRMKEEIKGLEIGVLINNVGVTYPGAMYFHEVDEKIWMNLVRVNVEGTSYVTKAVLNGMVQRKKGAIVNIGSGASIVVPSHPLYAIYAATKAYVDQLSRSLYVEYKGSGIDVQCQVPLYVCTKMASKVAFVEKDKSSVFIPSAEKYVEAGVRWIGHDEARCTPYWAHSLQWFFASSMLNDALLDAWRLSIGIKRRKQLININIASCNATQTLLYLPSN</sequence>
<keyword evidence="1" id="KW-0521">NADP</keyword>
<dbReference type="PANTHER" id="PTHR43899:SF26">
    <property type="entry name" value="ENOYL-(ACYL CARRIER) REDUCTASE"/>
    <property type="match status" value="1"/>
</dbReference>
<dbReference type="CDD" id="cd05356">
    <property type="entry name" value="17beta-HSD1_like_SDR_c"/>
    <property type="match status" value="1"/>
</dbReference>
<dbReference type="Pfam" id="PF00106">
    <property type="entry name" value="adh_short"/>
    <property type="match status" value="1"/>
</dbReference>
<protein>
    <submittedName>
        <fullName evidence="4">Uncharacterized protein</fullName>
    </submittedName>
</protein>
<name>A0ABD3S494_9LAMI</name>
<evidence type="ECO:0000256" key="3">
    <source>
        <dbReference type="RuleBase" id="RU000363"/>
    </source>
</evidence>
<gene>
    <name evidence="4" type="ORF">ACJIZ3_005224</name>
</gene>
<dbReference type="Proteomes" id="UP001634393">
    <property type="component" value="Unassembled WGS sequence"/>
</dbReference>
<dbReference type="InterPro" id="IPR036291">
    <property type="entry name" value="NAD(P)-bd_dom_sf"/>
</dbReference>
<dbReference type="InterPro" id="IPR002347">
    <property type="entry name" value="SDR_fam"/>
</dbReference>
<keyword evidence="5" id="KW-1185">Reference proteome</keyword>
<dbReference type="PRINTS" id="PR00080">
    <property type="entry name" value="SDRFAMILY"/>
</dbReference>
<evidence type="ECO:0000313" key="5">
    <source>
        <dbReference type="Proteomes" id="UP001634393"/>
    </source>
</evidence>
<dbReference type="AlphaFoldDB" id="A0ABD3S494"/>
<dbReference type="SUPFAM" id="SSF51735">
    <property type="entry name" value="NAD(P)-binding Rossmann-fold domains"/>
    <property type="match status" value="1"/>
</dbReference>